<organism evidence="1 2">
    <name type="scientific">Xylaria curta</name>
    <dbReference type="NCBI Taxonomy" id="42375"/>
    <lineage>
        <taxon>Eukaryota</taxon>
        <taxon>Fungi</taxon>
        <taxon>Dikarya</taxon>
        <taxon>Ascomycota</taxon>
        <taxon>Pezizomycotina</taxon>
        <taxon>Sordariomycetes</taxon>
        <taxon>Xylariomycetidae</taxon>
        <taxon>Xylariales</taxon>
        <taxon>Xylariaceae</taxon>
        <taxon>Xylaria</taxon>
    </lineage>
</organism>
<evidence type="ECO:0000313" key="2">
    <source>
        <dbReference type="Proteomes" id="UP001143856"/>
    </source>
</evidence>
<proteinExistence type="predicted"/>
<reference evidence="1" key="1">
    <citation type="submission" date="2022-10" db="EMBL/GenBank/DDBJ databases">
        <title>Genome Sequence of Xylaria curta.</title>
        <authorList>
            <person name="Buettner E."/>
        </authorList>
    </citation>
    <scope>NUCLEOTIDE SEQUENCE</scope>
    <source>
        <strain evidence="1">Babe10</strain>
    </source>
</reference>
<dbReference type="EMBL" id="JAPDGR010000102">
    <property type="protein sequence ID" value="KAJ2996250.1"/>
    <property type="molecule type" value="Genomic_DNA"/>
</dbReference>
<protein>
    <submittedName>
        <fullName evidence="1">Uncharacterized protein</fullName>
    </submittedName>
</protein>
<comment type="caution">
    <text evidence="1">The sequence shown here is derived from an EMBL/GenBank/DDBJ whole genome shotgun (WGS) entry which is preliminary data.</text>
</comment>
<accession>A0ACC1PPQ0</accession>
<keyword evidence="2" id="KW-1185">Reference proteome</keyword>
<gene>
    <name evidence="1" type="ORF">NUW58_g1033</name>
</gene>
<sequence length="208" mass="24141">MAANADENKKPTVWVEGMQMPRGKRHDSRFQERITGDPGRLVGQGTLEDPQIKWLVDNLDVSVDVYEATEMIVRQQLRKYRLRFAWIVAHGHGISTVRYTKDGRIMSDDDNHITLRMGSTAGICNIHGHFYMIYEGNDVRKRPIRMMEIDERSIIGGYNPQLWAMGPYPSHLQRTDIKYPETPFEIKPGSIMDQLMQAKRTQEDECCW</sequence>
<name>A0ACC1PPQ0_9PEZI</name>
<evidence type="ECO:0000313" key="1">
    <source>
        <dbReference type="EMBL" id="KAJ2996250.1"/>
    </source>
</evidence>
<dbReference type="Proteomes" id="UP001143856">
    <property type="component" value="Unassembled WGS sequence"/>
</dbReference>